<sequence length="66" mass="7226">MGQDELLARVVGIDRQVQDAEEALAGLKRERAEATRAALASGITQYKVAQATGRQQSAVAQWKRMK</sequence>
<protein>
    <recommendedName>
        <fullName evidence="4">Transcriptional regulator</fullName>
    </recommendedName>
</protein>
<evidence type="ECO:0008006" key="4">
    <source>
        <dbReference type="Google" id="ProtNLM"/>
    </source>
</evidence>
<evidence type="ECO:0000313" key="2">
    <source>
        <dbReference type="EMBL" id="MTD91095.1"/>
    </source>
</evidence>
<feature type="coiled-coil region" evidence="1">
    <location>
        <begin position="10"/>
        <end position="37"/>
    </location>
</feature>
<name>A0A6I3K798_9CORY</name>
<evidence type="ECO:0000313" key="3">
    <source>
        <dbReference type="Proteomes" id="UP000432568"/>
    </source>
</evidence>
<evidence type="ECO:0000256" key="1">
    <source>
        <dbReference type="SAM" id="Coils"/>
    </source>
</evidence>
<proteinExistence type="predicted"/>
<reference evidence="2 3" key="1">
    <citation type="submission" date="2019-07" db="EMBL/GenBank/DDBJ databases">
        <title>Draft genome of C. aurimucosum strain 332.</title>
        <authorList>
            <person name="Pacheco L.G.C."/>
            <person name="Aguiar E.R.G.R."/>
            <person name="Barberis C.M."/>
            <person name="Almuzara M.N."/>
            <person name="Traglia G.M."/>
            <person name="Santos C.S."/>
            <person name="Vay C.A."/>
            <person name="Rocha D.J.P.G."/>
        </authorList>
    </citation>
    <scope>NUCLEOTIDE SEQUENCE [LARGE SCALE GENOMIC DNA]</scope>
    <source>
        <strain evidence="2 3">332</strain>
    </source>
</reference>
<dbReference type="EMBL" id="VIOG01000004">
    <property type="protein sequence ID" value="MTD91095.1"/>
    <property type="molecule type" value="Genomic_DNA"/>
</dbReference>
<gene>
    <name evidence="2" type="ORF">FME68_04195</name>
</gene>
<dbReference type="AlphaFoldDB" id="A0A6I3K798"/>
<accession>A0A6I3K798</accession>
<dbReference type="Proteomes" id="UP000432568">
    <property type="component" value="Unassembled WGS sequence"/>
</dbReference>
<comment type="caution">
    <text evidence="2">The sequence shown here is derived from an EMBL/GenBank/DDBJ whole genome shotgun (WGS) entry which is preliminary data.</text>
</comment>
<keyword evidence="1" id="KW-0175">Coiled coil</keyword>
<organism evidence="2 3">
    <name type="scientific">Corynebacterium aurimucosum</name>
    <dbReference type="NCBI Taxonomy" id="169292"/>
    <lineage>
        <taxon>Bacteria</taxon>
        <taxon>Bacillati</taxon>
        <taxon>Actinomycetota</taxon>
        <taxon>Actinomycetes</taxon>
        <taxon>Mycobacteriales</taxon>
        <taxon>Corynebacteriaceae</taxon>
        <taxon>Corynebacterium</taxon>
    </lineage>
</organism>